<dbReference type="InterPro" id="IPR048054">
    <property type="entry name" value="PecA_C"/>
</dbReference>
<evidence type="ECO:0000313" key="3">
    <source>
        <dbReference type="Proteomes" id="UP000252015"/>
    </source>
</evidence>
<dbReference type="Proteomes" id="UP000252015">
    <property type="component" value="Unassembled WGS sequence"/>
</dbReference>
<dbReference type="NCBIfam" id="NF038019">
    <property type="entry name" value="PE_process_PecA"/>
    <property type="match status" value="1"/>
</dbReference>
<feature type="domain" description="PE cleavage protein A C-terminal" evidence="1">
    <location>
        <begin position="99"/>
        <end position="373"/>
    </location>
</feature>
<accession>A0A375Z506</accession>
<dbReference type="Gene3D" id="2.40.70.10">
    <property type="entry name" value="Acid Proteases"/>
    <property type="match status" value="1"/>
</dbReference>
<dbReference type="Pfam" id="PF20729">
    <property type="entry name" value="PE-PGRS_C"/>
    <property type="match status" value="1"/>
</dbReference>
<dbReference type="AlphaFoldDB" id="A0A375Z506"/>
<sequence>MRGRQPRRRGRIGRWGVGLVAGALLALGLTPLAAAPRAHADFDDIFDPIIDAIAQSVAAVDPSPTLTLDSGLDLSSIMAPALAADATSALAAEDLPENAIPLTMTAVTEPIINLSISGGSELPILLDTGSNGLVVPWYQIGLDNLTFPTSFGIGAYSGGLQYFYVTLPEQTVDFGHGIVSGPTSIDVELFAWPTTLQGWFLYPSFEAFLRPAEAVGVLGIASDAVGPDDGPTTVISALPGDLSQGVLINEPGGYVQFGPDPLSGGVTVDGIANAVLNVQVGNGDKTLVNTIIDSGGVYGTIPQGALDQGGTIGQTLAPDQLINVFTKDGQTLLYSYTTTATNSPTIVPDRQFMNTGFMPFNLGPIYIGYDPATTTFHSLPT</sequence>
<dbReference type="STRING" id="29313.BHQ16_06300"/>
<organism evidence="2 3">
    <name type="scientific">Mycobacterium shimoidei</name>
    <dbReference type="NCBI Taxonomy" id="29313"/>
    <lineage>
        <taxon>Bacteria</taxon>
        <taxon>Bacillati</taxon>
        <taxon>Actinomycetota</taxon>
        <taxon>Actinomycetes</taxon>
        <taxon>Mycobacteriales</taxon>
        <taxon>Mycobacteriaceae</taxon>
        <taxon>Mycobacterium</taxon>
    </lineage>
</organism>
<proteinExistence type="predicted"/>
<name>A0A375Z506_MYCSH</name>
<evidence type="ECO:0000259" key="1">
    <source>
        <dbReference type="Pfam" id="PF20729"/>
    </source>
</evidence>
<gene>
    <name evidence="2" type="ORF">MSP7336_04443</name>
</gene>
<dbReference type="EMBL" id="UEGW01000001">
    <property type="protein sequence ID" value="SRX96167.1"/>
    <property type="molecule type" value="Genomic_DNA"/>
</dbReference>
<evidence type="ECO:0000313" key="2">
    <source>
        <dbReference type="EMBL" id="SRX96167.1"/>
    </source>
</evidence>
<reference evidence="2 3" key="1">
    <citation type="submission" date="2018-05" db="EMBL/GenBank/DDBJ databases">
        <authorList>
            <consortium name="IHU Genomes"/>
        </authorList>
    </citation>
    <scope>NUCLEOTIDE SEQUENCE [LARGE SCALE GENOMIC DNA]</scope>
    <source>
        <strain evidence="2 3">P7336</strain>
    </source>
</reference>
<dbReference type="GO" id="GO:0004190">
    <property type="term" value="F:aspartic-type endopeptidase activity"/>
    <property type="evidence" value="ECO:0007669"/>
    <property type="project" value="InterPro"/>
</dbReference>
<protein>
    <submittedName>
        <fullName evidence="2">PE-PGRS family protein PE_PGRS16</fullName>
    </submittedName>
</protein>
<dbReference type="RefSeq" id="WP_113964623.1">
    <property type="nucleotide sequence ID" value="NZ_UEGW01000001.1"/>
</dbReference>
<dbReference type="InterPro" id="IPR021109">
    <property type="entry name" value="Peptidase_aspartic_dom_sf"/>
</dbReference>
<keyword evidence="3" id="KW-1185">Reference proteome</keyword>